<feature type="domain" description="DUF418" evidence="2">
    <location>
        <begin position="211"/>
        <end position="375"/>
    </location>
</feature>
<sequence>MTEEYQETGIRKRKLAPDLARGFMLLFISFAHAHVFLYSSDGSYTDLDQFIVLVRQIVIDGRAFPMFFLLFGYGMVQFTRSQEKKGSSWPYIGELFHRRGWCMLFIGLLHAVILFDDIIGMYGLATLLFFPLLRFTDKNLLWISGLFYLLIILTGAITARGFDPFSESTISSSAVQISVIAASAVRTSEWIVYTPLLVYQVVPGMLIGIWAARKQILDFPVNHRPLLVRISLIGIGAAVIGGIPLAMASSQYWPDVSAEMLTTSKIIHTATGYLGGIGWAALIGLASIPLEKSRSTLIMAIAAAGQRSMTFYIFQSVIFVAFFSPYAGGFGNKMGQFGSDVTALVTWLASILIADVMRRLHLPGPAEYFLRRVTYNRSTH</sequence>
<dbReference type="Proteomes" id="UP000325182">
    <property type="component" value="Unassembled WGS sequence"/>
</dbReference>
<protein>
    <submittedName>
        <fullName evidence="3">DUF418 domain-containing protein</fullName>
    </submittedName>
</protein>
<keyword evidence="1" id="KW-1133">Transmembrane helix</keyword>
<dbReference type="InterPro" id="IPR052529">
    <property type="entry name" value="Bact_Transport_Assoc"/>
</dbReference>
<feature type="transmembrane region" description="Helical" evidence="1">
    <location>
        <begin position="57"/>
        <end position="79"/>
    </location>
</feature>
<proteinExistence type="predicted"/>
<dbReference type="AlphaFoldDB" id="A0A5D4M9I3"/>
<dbReference type="PANTHER" id="PTHR30590:SF2">
    <property type="entry name" value="INNER MEMBRANE PROTEIN"/>
    <property type="match status" value="1"/>
</dbReference>
<keyword evidence="1" id="KW-0812">Transmembrane</keyword>
<gene>
    <name evidence="3" type="ORF">FZC84_16250</name>
</gene>
<feature type="transmembrane region" description="Helical" evidence="1">
    <location>
        <begin position="266"/>
        <end position="288"/>
    </location>
</feature>
<name>A0A5D4M9I3_9BACI</name>
<feature type="transmembrane region" description="Helical" evidence="1">
    <location>
        <begin position="139"/>
        <end position="157"/>
    </location>
</feature>
<reference evidence="3 4" key="1">
    <citation type="submission" date="2019-08" db="EMBL/GenBank/DDBJ databases">
        <title>Bacillus genomes from the desert of Cuatro Cienegas, Coahuila.</title>
        <authorList>
            <person name="Olmedo-Alvarez G."/>
        </authorList>
    </citation>
    <scope>NUCLEOTIDE SEQUENCE [LARGE SCALE GENOMIC DNA]</scope>
    <source>
        <strain evidence="3 4">CH128b_4D</strain>
    </source>
</reference>
<feature type="transmembrane region" description="Helical" evidence="1">
    <location>
        <begin position="100"/>
        <end position="133"/>
    </location>
</feature>
<keyword evidence="1" id="KW-0472">Membrane</keyword>
<feature type="transmembrane region" description="Helical" evidence="1">
    <location>
        <begin position="191"/>
        <end position="212"/>
    </location>
</feature>
<dbReference type="EMBL" id="VTEG01000013">
    <property type="protein sequence ID" value="TYR98168.1"/>
    <property type="molecule type" value="Genomic_DNA"/>
</dbReference>
<feature type="transmembrane region" description="Helical" evidence="1">
    <location>
        <begin position="309"/>
        <end position="328"/>
    </location>
</feature>
<evidence type="ECO:0000313" key="4">
    <source>
        <dbReference type="Proteomes" id="UP000325182"/>
    </source>
</evidence>
<organism evidence="3 4">
    <name type="scientific">Rossellomorea vietnamensis</name>
    <dbReference type="NCBI Taxonomy" id="218284"/>
    <lineage>
        <taxon>Bacteria</taxon>
        <taxon>Bacillati</taxon>
        <taxon>Bacillota</taxon>
        <taxon>Bacilli</taxon>
        <taxon>Bacillales</taxon>
        <taxon>Bacillaceae</taxon>
        <taxon>Rossellomorea</taxon>
    </lineage>
</organism>
<dbReference type="RefSeq" id="WP_148954560.1">
    <property type="nucleotide sequence ID" value="NZ_VTEG01000013.1"/>
</dbReference>
<dbReference type="Pfam" id="PF04235">
    <property type="entry name" value="DUF418"/>
    <property type="match status" value="1"/>
</dbReference>
<accession>A0A5D4M9I3</accession>
<comment type="caution">
    <text evidence="3">The sequence shown here is derived from an EMBL/GenBank/DDBJ whole genome shotgun (WGS) entry which is preliminary data.</text>
</comment>
<evidence type="ECO:0000313" key="3">
    <source>
        <dbReference type="EMBL" id="TYR98168.1"/>
    </source>
</evidence>
<dbReference type="PANTHER" id="PTHR30590">
    <property type="entry name" value="INNER MEMBRANE PROTEIN"/>
    <property type="match status" value="1"/>
</dbReference>
<feature type="transmembrane region" description="Helical" evidence="1">
    <location>
        <begin position="19"/>
        <end position="37"/>
    </location>
</feature>
<evidence type="ECO:0000259" key="2">
    <source>
        <dbReference type="Pfam" id="PF04235"/>
    </source>
</evidence>
<evidence type="ECO:0000256" key="1">
    <source>
        <dbReference type="SAM" id="Phobius"/>
    </source>
</evidence>
<dbReference type="InterPro" id="IPR007349">
    <property type="entry name" value="DUF418"/>
</dbReference>
<feature type="transmembrane region" description="Helical" evidence="1">
    <location>
        <begin position="334"/>
        <end position="354"/>
    </location>
</feature>
<feature type="transmembrane region" description="Helical" evidence="1">
    <location>
        <begin position="226"/>
        <end position="246"/>
    </location>
</feature>